<dbReference type="RefSeq" id="YP_655644.1">
    <property type="nucleotide sequence ID" value="NC_008203.1"/>
</dbReference>
<keyword evidence="2" id="KW-1185">Reference proteome</keyword>
<accession>Q1A0F2</accession>
<proteinExistence type="predicted"/>
<organism evidence="1 2">
    <name type="scientific">Mycobacterium phage Che12</name>
    <dbReference type="NCBI Taxonomy" id="2911435"/>
    <lineage>
        <taxon>Viruses</taxon>
        <taxon>Duplodnaviria</taxon>
        <taxon>Heunggongvirae</taxon>
        <taxon>Uroviricota</taxon>
        <taxon>Caudoviricetes</taxon>
        <taxon>Fromanvirus</taxon>
        <taxon>Fromanvirus Che12</taxon>
    </lineage>
</organism>
<evidence type="ECO:0000313" key="1">
    <source>
        <dbReference type="EMBL" id="ABE67384.1"/>
    </source>
</evidence>
<dbReference type="Pfam" id="PF24206">
    <property type="entry name" value="DUF7429"/>
    <property type="match status" value="1"/>
</dbReference>
<name>Q1A0F2_9CAUD</name>
<gene>
    <name evidence="1" type="primary">65</name>
    <name evidence="1" type="ORF">PBI_CHE12_65</name>
</gene>
<evidence type="ECO:0000313" key="2">
    <source>
        <dbReference type="Proteomes" id="UP000002541"/>
    </source>
</evidence>
<dbReference type="InterPro" id="IPR055852">
    <property type="entry name" value="DUF7429"/>
</dbReference>
<dbReference type="Proteomes" id="UP000002541">
    <property type="component" value="Segment"/>
</dbReference>
<dbReference type="OrthoDB" id="28848at10239"/>
<sequence>MKISLKVLGFEIASAEVDLGETGPGDLTVADVAKKKLSRWWLRGAVK</sequence>
<dbReference type="KEGG" id="vg:4156925"/>
<reference evidence="1 2" key="1">
    <citation type="journal article" date="2006" name="PLoS Genet.">
        <title>Exploring the mycobacteriophage metaproteome: phage genomics as an educational platform.</title>
        <authorList>
            <person name="Hatfull G.F."/>
            <person name="Pedulla M.L."/>
            <person name="Jacobs-Sera D."/>
            <person name="Cichon P.M."/>
            <person name="Foley A."/>
            <person name="Ford M.E."/>
            <person name="Gonda R.M."/>
            <person name="Houtz J.M."/>
            <person name="Hryckowian A.J."/>
            <person name="Kelchner V.A."/>
            <person name="Namburi S."/>
            <person name="Pajcini K.V."/>
            <person name="Popovich M.G."/>
            <person name="Schleicher D.T."/>
            <person name="Simanek B.Z."/>
            <person name="Smith A.L."/>
            <person name="Zdanowicz G.M."/>
            <person name="Kumar V."/>
            <person name="Peebles C.L."/>
            <person name="Jacobs W.R.Jr."/>
            <person name="Lawrence J.G."/>
            <person name="Hendrix R.W."/>
        </authorList>
    </citation>
    <scope>NUCLEOTIDE SEQUENCE [LARGE SCALE GENOMIC DNA]</scope>
</reference>
<dbReference type="EMBL" id="DQ398043">
    <property type="protein sequence ID" value="ABE67384.1"/>
    <property type="molecule type" value="Genomic_DNA"/>
</dbReference>
<protein>
    <submittedName>
        <fullName evidence="1">Uncharacterized protein</fullName>
    </submittedName>
</protein>